<dbReference type="SUPFAM" id="SSF55729">
    <property type="entry name" value="Acyl-CoA N-acyltransferases (Nat)"/>
    <property type="match status" value="1"/>
</dbReference>
<accession>A0A518FZZ1</accession>
<dbReference type="AlphaFoldDB" id="A0A518FZZ1"/>
<evidence type="ECO:0000259" key="3">
    <source>
        <dbReference type="PROSITE" id="PS51186"/>
    </source>
</evidence>
<dbReference type="InterPro" id="IPR000182">
    <property type="entry name" value="GNAT_dom"/>
</dbReference>
<dbReference type="OrthoDB" id="9805924at2"/>
<evidence type="ECO:0000313" key="5">
    <source>
        <dbReference type="Proteomes" id="UP000318017"/>
    </source>
</evidence>
<name>A0A518FZZ1_9BACT</name>
<evidence type="ECO:0000313" key="4">
    <source>
        <dbReference type="EMBL" id="QDV21886.1"/>
    </source>
</evidence>
<keyword evidence="5" id="KW-1185">Reference proteome</keyword>
<organism evidence="4 5">
    <name type="scientific">Aureliella helgolandensis</name>
    <dbReference type="NCBI Taxonomy" id="2527968"/>
    <lineage>
        <taxon>Bacteria</taxon>
        <taxon>Pseudomonadati</taxon>
        <taxon>Planctomycetota</taxon>
        <taxon>Planctomycetia</taxon>
        <taxon>Pirellulales</taxon>
        <taxon>Pirellulaceae</taxon>
        <taxon>Aureliella</taxon>
    </lineage>
</organism>
<proteinExistence type="predicted"/>
<dbReference type="CDD" id="cd04301">
    <property type="entry name" value="NAT_SF"/>
    <property type="match status" value="1"/>
</dbReference>
<dbReference type="GO" id="GO:0016747">
    <property type="term" value="F:acyltransferase activity, transferring groups other than amino-acyl groups"/>
    <property type="evidence" value="ECO:0007669"/>
    <property type="project" value="InterPro"/>
</dbReference>
<dbReference type="PANTHER" id="PTHR43877">
    <property type="entry name" value="AMINOALKYLPHOSPHONATE N-ACETYLTRANSFERASE-RELATED-RELATED"/>
    <property type="match status" value="1"/>
</dbReference>
<dbReference type="EMBL" id="CP036298">
    <property type="protein sequence ID" value="QDV21886.1"/>
    <property type="molecule type" value="Genomic_DNA"/>
</dbReference>
<dbReference type="PROSITE" id="PS51186">
    <property type="entry name" value="GNAT"/>
    <property type="match status" value="1"/>
</dbReference>
<keyword evidence="1 4" id="KW-0808">Transferase</keyword>
<feature type="domain" description="N-acetyltransferase" evidence="3">
    <location>
        <begin position="24"/>
        <end position="171"/>
    </location>
</feature>
<dbReference type="Gene3D" id="3.40.630.30">
    <property type="match status" value="1"/>
</dbReference>
<keyword evidence="2" id="KW-0012">Acyltransferase</keyword>
<dbReference type="Proteomes" id="UP000318017">
    <property type="component" value="Chromosome"/>
</dbReference>
<dbReference type="KEGG" id="ahel:Q31a_01650"/>
<gene>
    <name evidence="4" type="ORF">Q31a_01650</name>
</gene>
<sequence length="171" mass="19605">MPENVPSSNTPLSRSTVKPEVAQLVIRHATLADAAKIVDFNCAISRETEGKELDREVVARGVARGIRQGDEVTYFVAEADQDLAGCLMLTREWSDWRDGWLVWIQSVYVTQEFRGRGVFRRLLETATERVQQDPDVVGLRLYVEVENERAQQVYRKTGFQDPNYKVLEKLF</sequence>
<dbReference type="InterPro" id="IPR016181">
    <property type="entry name" value="Acyl_CoA_acyltransferase"/>
</dbReference>
<protein>
    <submittedName>
        <fullName evidence="4">Putative acetyltransferase</fullName>
    </submittedName>
</protein>
<reference evidence="4 5" key="1">
    <citation type="submission" date="2019-02" db="EMBL/GenBank/DDBJ databases">
        <title>Deep-cultivation of Planctomycetes and their phenomic and genomic characterization uncovers novel biology.</title>
        <authorList>
            <person name="Wiegand S."/>
            <person name="Jogler M."/>
            <person name="Boedeker C."/>
            <person name="Pinto D."/>
            <person name="Vollmers J."/>
            <person name="Rivas-Marin E."/>
            <person name="Kohn T."/>
            <person name="Peeters S.H."/>
            <person name="Heuer A."/>
            <person name="Rast P."/>
            <person name="Oberbeckmann S."/>
            <person name="Bunk B."/>
            <person name="Jeske O."/>
            <person name="Meyerdierks A."/>
            <person name="Storesund J.E."/>
            <person name="Kallscheuer N."/>
            <person name="Luecker S."/>
            <person name="Lage O.M."/>
            <person name="Pohl T."/>
            <person name="Merkel B.J."/>
            <person name="Hornburger P."/>
            <person name="Mueller R.-W."/>
            <person name="Bruemmer F."/>
            <person name="Labrenz M."/>
            <person name="Spormann A.M."/>
            <person name="Op den Camp H."/>
            <person name="Overmann J."/>
            <person name="Amann R."/>
            <person name="Jetten M.S.M."/>
            <person name="Mascher T."/>
            <person name="Medema M.H."/>
            <person name="Devos D.P."/>
            <person name="Kaster A.-K."/>
            <person name="Ovreas L."/>
            <person name="Rohde M."/>
            <person name="Galperin M.Y."/>
            <person name="Jogler C."/>
        </authorList>
    </citation>
    <scope>NUCLEOTIDE SEQUENCE [LARGE SCALE GENOMIC DNA]</scope>
    <source>
        <strain evidence="4 5">Q31a</strain>
    </source>
</reference>
<dbReference type="Pfam" id="PF00583">
    <property type="entry name" value="Acetyltransf_1"/>
    <property type="match status" value="1"/>
</dbReference>
<dbReference type="PANTHER" id="PTHR43877:SF2">
    <property type="entry name" value="AMINOALKYLPHOSPHONATE N-ACETYLTRANSFERASE-RELATED"/>
    <property type="match status" value="1"/>
</dbReference>
<evidence type="ECO:0000256" key="1">
    <source>
        <dbReference type="ARBA" id="ARBA00022679"/>
    </source>
</evidence>
<dbReference type="InterPro" id="IPR050832">
    <property type="entry name" value="Bact_Acetyltransf"/>
</dbReference>
<evidence type="ECO:0000256" key="2">
    <source>
        <dbReference type="ARBA" id="ARBA00023315"/>
    </source>
</evidence>
<dbReference type="RefSeq" id="WP_145072620.1">
    <property type="nucleotide sequence ID" value="NZ_CP036298.1"/>
</dbReference>